<dbReference type="EMBL" id="CAFBOS010000050">
    <property type="protein sequence ID" value="CAB4991584.1"/>
    <property type="molecule type" value="Genomic_DNA"/>
</dbReference>
<evidence type="ECO:0000313" key="1">
    <source>
        <dbReference type="EMBL" id="CAB4754398.1"/>
    </source>
</evidence>
<dbReference type="EMBL" id="CAFABA010000025">
    <property type="protein sequence ID" value="CAB4823516.1"/>
    <property type="molecule type" value="Genomic_DNA"/>
</dbReference>
<organism evidence="2">
    <name type="scientific">freshwater metagenome</name>
    <dbReference type="NCBI Taxonomy" id="449393"/>
    <lineage>
        <taxon>unclassified sequences</taxon>
        <taxon>metagenomes</taxon>
        <taxon>ecological metagenomes</taxon>
    </lineage>
</organism>
<evidence type="ECO:0000313" key="2">
    <source>
        <dbReference type="EMBL" id="CAB4823516.1"/>
    </source>
</evidence>
<gene>
    <name evidence="1" type="ORF">UFOPK2754_01999</name>
    <name evidence="2" type="ORF">UFOPK3139_00856</name>
    <name evidence="3" type="ORF">UFOPK3543_01460</name>
    <name evidence="4" type="ORF">UFOPK3967_01036</name>
</gene>
<dbReference type="AlphaFoldDB" id="A0A6J6ZRU5"/>
<accession>A0A6J6ZRU5</accession>
<dbReference type="EMBL" id="CAFBMH010000049">
    <property type="protein sequence ID" value="CAB4910402.1"/>
    <property type="molecule type" value="Genomic_DNA"/>
</dbReference>
<sequence length="97" mass="10879">MAIEILLPTPPKAADAHSVVFDYGRRLEGAQVGLRLDRSWRAYYTVVDVWTELFQRDGATVHVLWTGDRAGPEAELTRNDVEEWSRLVEIGVVGLGN</sequence>
<proteinExistence type="predicted"/>
<dbReference type="EMBL" id="CAEZYR010000076">
    <property type="protein sequence ID" value="CAB4754398.1"/>
    <property type="molecule type" value="Genomic_DNA"/>
</dbReference>
<reference evidence="2" key="1">
    <citation type="submission" date="2020-05" db="EMBL/GenBank/DDBJ databases">
        <authorList>
            <person name="Chiriac C."/>
            <person name="Salcher M."/>
            <person name="Ghai R."/>
            <person name="Kavagutti S V."/>
        </authorList>
    </citation>
    <scope>NUCLEOTIDE SEQUENCE</scope>
</reference>
<evidence type="ECO:0000313" key="4">
    <source>
        <dbReference type="EMBL" id="CAB4991584.1"/>
    </source>
</evidence>
<protein>
    <submittedName>
        <fullName evidence="2">Unannotated protein</fullName>
    </submittedName>
</protein>
<name>A0A6J6ZRU5_9ZZZZ</name>
<evidence type="ECO:0000313" key="3">
    <source>
        <dbReference type="EMBL" id="CAB4910402.1"/>
    </source>
</evidence>